<dbReference type="AlphaFoldDB" id="A0A397J7A3"/>
<evidence type="ECO:0000313" key="1">
    <source>
        <dbReference type="EMBL" id="RHZ84245.1"/>
    </source>
</evidence>
<reference evidence="1 2" key="1">
    <citation type="submission" date="2018-08" db="EMBL/GenBank/DDBJ databases">
        <title>Genome and evolution of the arbuscular mycorrhizal fungus Diversispora epigaea (formerly Glomus versiforme) and its bacterial endosymbionts.</title>
        <authorList>
            <person name="Sun X."/>
            <person name="Fei Z."/>
            <person name="Harrison M."/>
        </authorList>
    </citation>
    <scope>NUCLEOTIDE SEQUENCE [LARGE SCALE GENOMIC DNA]</scope>
    <source>
        <strain evidence="1 2">IT104</strain>
    </source>
</reference>
<protein>
    <submittedName>
        <fullName evidence="1">Uncharacterized protein</fullName>
    </submittedName>
</protein>
<evidence type="ECO:0000313" key="2">
    <source>
        <dbReference type="Proteomes" id="UP000266861"/>
    </source>
</evidence>
<keyword evidence="2" id="KW-1185">Reference proteome</keyword>
<dbReference type="OrthoDB" id="4664297at2759"/>
<sequence>MWIGNNNSNKVEIACFGLIEKKNGSKAIGDDNLNFKKKNISSIKIKENYKKGIVFYKVDLIGHGECGFHLNVINGMGRRNEIYEIKEIKVYLEHEILKDEVINYDKENKLLIVSLCENENVIEDELLEYKRRKGEFWKGKDIL</sequence>
<organism evidence="1 2">
    <name type="scientific">Diversispora epigaea</name>
    <dbReference type="NCBI Taxonomy" id="1348612"/>
    <lineage>
        <taxon>Eukaryota</taxon>
        <taxon>Fungi</taxon>
        <taxon>Fungi incertae sedis</taxon>
        <taxon>Mucoromycota</taxon>
        <taxon>Glomeromycotina</taxon>
        <taxon>Glomeromycetes</taxon>
        <taxon>Diversisporales</taxon>
        <taxon>Diversisporaceae</taxon>
        <taxon>Diversispora</taxon>
    </lineage>
</organism>
<dbReference type="Proteomes" id="UP000266861">
    <property type="component" value="Unassembled WGS sequence"/>
</dbReference>
<gene>
    <name evidence="1" type="ORF">Glove_84g12</name>
</gene>
<name>A0A397J7A3_9GLOM</name>
<dbReference type="EMBL" id="PQFF01000080">
    <property type="protein sequence ID" value="RHZ84245.1"/>
    <property type="molecule type" value="Genomic_DNA"/>
</dbReference>
<comment type="caution">
    <text evidence="1">The sequence shown here is derived from an EMBL/GenBank/DDBJ whole genome shotgun (WGS) entry which is preliminary data.</text>
</comment>
<accession>A0A397J7A3</accession>
<proteinExistence type="predicted"/>